<gene>
    <name evidence="1" type="ORF">DPPLL_26970</name>
</gene>
<name>A0ABN6MB62_9BACT</name>
<dbReference type="Proteomes" id="UP000830055">
    <property type="component" value="Chromosome"/>
</dbReference>
<evidence type="ECO:0000313" key="2">
    <source>
        <dbReference type="Proteomes" id="UP000830055"/>
    </source>
</evidence>
<protein>
    <submittedName>
        <fullName evidence="1">Uncharacterized protein</fullName>
    </submittedName>
</protein>
<dbReference type="EMBL" id="AP025516">
    <property type="protein sequence ID" value="BDD88332.1"/>
    <property type="molecule type" value="Genomic_DNA"/>
</dbReference>
<sequence length="61" mass="6963">MVVPPGEYETWCFGTDARSESYQKLYLTGDERQMAKWCYSHCLADTASECVPISGRLVREP</sequence>
<keyword evidence="2" id="KW-1185">Reference proteome</keyword>
<proteinExistence type="predicted"/>
<organism evidence="1 2">
    <name type="scientific">Desulfofustis limnaeus</name>
    <dbReference type="NCBI Taxonomy" id="2740163"/>
    <lineage>
        <taxon>Bacteria</taxon>
        <taxon>Pseudomonadati</taxon>
        <taxon>Thermodesulfobacteriota</taxon>
        <taxon>Desulfobulbia</taxon>
        <taxon>Desulfobulbales</taxon>
        <taxon>Desulfocapsaceae</taxon>
        <taxon>Desulfofustis</taxon>
    </lineage>
</organism>
<evidence type="ECO:0000313" key="1">
    <source>
        <dbReference type="EMBL" id="BDD88332.1"/>
    </source>
</evidence>
<reference evidence="1 2" key="1">
    <citation type="submission" date="2022-01" db="EMBL/GenBank/DDBJ databases">
        <title>Desulfofustis limnae sp. nov., a novel mesophilic sulfate-reducing bacterium isolated from marsh soil.</title>
        <authorList>
            <person name="Watanabe M."/>
            <person name="Takahashi A."/>
            <person name="Kojima H."/>
            <person name="Fukui M."/>
        </authorList>
    </citation>
    <scope>NUCLEOTIDE SEQUENCE [LARGE SCALE GENOMIC DNA]</scope>
    <source>
        <strain evidence="1 2">PPLL</strain>
    </source>
</reference>
<accession>A0ABN6MB62</accession>